<gene>
    <name evidence="1" type="ORF">CR165_19845</name>
</gene>
<organism evidence="1 2">
    <name type="scientific">Teichococcus aestuarii</name>
    <dbReference type="NCBI Taxonomy" id="568898"/>
    <lineage>
        <taxon>Bacteria</taxon>
        <taxon>Pseudomonadati</taxon>
        <taxon>Pseudomonadota</taxon>
        <taxon>Alphaproteobacteria</taxon>
        <taxon>Acetobacterales</taxon>
        <taxon>Roseomonadaceae</taxon>
        <taxon>Roseomonas</taxon>
    </lineage>
</organism>
<dbReference type="Pfam" id="PF13318">
    <property type="entry name" value="AtzG-like"/>
    <property type="match status" value="1"/>
</dbReference>
<reference evidence="2" key="1">
    <citation type="submission" date="2017-10" db="EMBL/GenBank/DDBJ databases">
        <authorList>
            <person name="Toshchakov S.V."/>
            <person name="Goeva M.A."/>
        </authorList>
    </citation>
    <scope>NUCLEOTIDE SEQUENCE [LARGE SCALE GENOMIC DNA]</scope>
    <source>
        <strain evidence="2">JR1/69-1-13</strain>
    </source>
</reference>
<dbReference type="InterPro" id="IPR025148">
    <property type="entry name" value="AtzG-like"/>
</dbReference>
<name>A0A2U1UZH7_9PROT</name>
<evidence type="ECO:0008006" key="3">
    <source>
        <dbReference type="Google" id="ProtNLM"/>
    </source>
</evidence>
<keyword evidence="2" id="KW-1185">Reference proteome</keyword>
<dbReference type="AlphaFoldDB" id="A0A2U1UZH7"/>
<dbReference type="EMBL" id="PDOA01000019">
    <property type="protein sequence ID" value="PWC27062.1"/>
    <property type="molecule type" value="Genomic_DNA"/>
</dbReference>
<evidence type="ECO:0000313" key="2">
    <source>
        <dbReference type="Proteomes" id="UP000245048"/>
    </source>
</evidence>
<proteinExistence type="predicted"/>
<accession>A0A2U1UZH7</accession>
<protein>
    <recommendedName>
        <fullName evidence="3">DUF4089 domain-containing protein</fullName>
    </recommendedName>
</protein>
<dbReference type="Proteomes" id="UP000245048">
    <property type="component" value="Unassembled WGS sequence"/>
</dbReference>
<sequence>MAKDPIEQAVETAAELHGLTLQAEWLEAATTALRTVAAAARLVEEFPLEDEAEYAPVFHA</sequence>
<dbReference type="RefSeq" id="WP_109518688.1">
    <property type="nucleotide sequence ID" value="NZ_PDOA01000019.1"/>
</dbReference>
<comment type="caution">
    <text evidence="1">The sequence shown here is derived from an EMBL/GenBank/DDBJ whole genome shotgun (WGS) entry which is preliminary data.</text>
</comment>
<evidence type="ECO:0000313" key="1">
    <source>
        <dbReference type="EMBL" id="PWC27062.1"/>
    </source>
</evidence>